<evidence type="ECO:0000259" key="2">
    <source>
        <dbReference type="Pfam" id="PF00078"/>
    </source>
</evidence>
<evidence type="ECO:0000313" key="3">
    <source>
        <dbReference type="EMBL" id="RHZ81019.1"/>
    </source>
</evidence>
<accession>A0A397IYA8</accession>
<organism evidence="3 4">
    <name type="scientific">Diversispora epigaea</name>
    <dbReference type="NCBI Taxonomy" id="1348612"/>
    <lineage>
        <taxon>Eukaryota</taxon>
        <taxon>Fungi</taxon>
        <taxon>Fungi incertae sedis</taxon>
        <taxon>Mucoromycota</taxon>
        <taxon>Glomeromycotina</taxon>
        <taxon>Glomeromycetes</taxon>
        <taxon>Diversisporales</taxon>
        <taxon>Diversisporaceae</taxon>
        <taxon>Diversispora</taxon>
    </lineage>
</organism>
<feature type="compositionally biased region" description="Polar residues" evidence="1">
    <location>
        <begin position="217"/>
        <end position="233"/>
    </location>
</feature>
<reference evidence="3 4" key="1">
    <citation type="submission" date="2018-08" db="EMBL/GenBank/DDBJ databases">
        <title>Genome and evolution of the arbuscular mycorrhizal fungus Diversispora epigaea (formerly Glomus versiforme) and its bacterial endosymbionts.</title>
        <authorList>
            <person name="Sun X."/>
            <person name="Fei Z."/>
            <person name="Harrison M."/>
        </authorList>
    </citation>
    <scope>NUCLEOTIDE SEQUENCE [LARGE SCALE GENOMIC DNA]</scope>
    <source>
        <strain evidence="3 4">IT104</strain>
    </source>
</reference>
<evidence type="ECO:0000256" key="1">
    <source>
        <dbReference type="SAM" id="MobiDB-lite"/>
    </source>
</evidence>
<name>A0A397IYA8_9GLOM</name>
<feature type="compositionally biased region" description="Polar residues" evidence="1">
    <location>
        <begin position="116"/>
        <end position="136"/>
    </location>
</feature>
<dbReference type="EMBL" id="PQFF01000119">
    <property type="protein sequence ID" value="RHZ81019.1"/>
    <property type="molecule type" value="Genomic_DNA"/>
</dbReference>
<protein>
    <recommendedName>
        <fullName evidence="2">Reverse transcriptase domain-containing protein</fullName>
    </recommendedName>
</protein>
<gene>
    <name evidence="3" type="ORF">Glove_128g9</name>
</gene>
<keyword evidence="4" id="KW-1185">Reference proteome</keyword>
<dbReference type="OrthoDB" id="2414060at2759"/>
<dbReference type="InterPro" id="IPR000477">
    <property type="entry name" value="RT_dom"/>
</dbReference>
<feature type="domain" description="Reverse transcriptase" evidence="2">
    <location>
        <begin position="333"/>
        <end position="436"/>
    </location>
</feature>
<feature type="region of interest" description="Disordered" evidence="1">
    <location>
        <begin position="212"/>
        <end position="233"/>
    </location>
</feature>
<sequence length="475" mass="55772">MDKRNADWNKIIEWIPYDRFQDIKEIAKSGYGTIYYTKWIDGFIQEEFEKAMDLYTDQQSQNYNNNKDVEITIDAMGLHQLGLNNTKPDLLQEFSQHDNRNDQIIGIKSQKHSLKTPANSSNLKQKRNNYNTSDHLQNGPKHMINNVFETGHKRIVLDRIIETRTDGNKYIITDPELVKQQLGLNNTKPDLLQEFSQHDNRNDQIIGIKSQKHSLKTPANSSNLKQKRNNYNTSDHLQNGPKHMINNVFETGHKRIVLDRIIETRTDGNKYIITDPELVKQQQYMPQELIDDTIYAETIMPITKEELSEHIMACNWEGQLEITRLIMLIETIRKLFTKIINQRLVNTLMKNKGKRKRNVDLFQDIKKAFDTVDLEILVKAMKRIKLPSRLINIIQNILKDRTNQGLTEFEKTDHYKVHKDIDQGDSISPLLYCRIHATRLQNDNNIADKLAKWGTLHREELKLNHEITDKQIYHK</sequence>
<dbReference type="AlphaFoldDB" id="A0A397IYA8"/>
<evidence type="ECO:0000313" key="4">
    <source>
        <dbReference type="Proteomes" id="UP000266861"/>
    </source>
</evidence>
<dbReference type="Pfam" id="PF00078">
    <property type="entry name" value="RVT_1"/>
    <property type="match status" value="1"/>
</dbReference>
<proteinExistence type="predicted"/>
<dbReference type="STRING" id="1348612.A0A397IYA8"/>
<comment type="caution">
    <text evidence="3">The sequence shown here is derived from an EMBL/GenBank/DDBJ whole genome shotgun (WGS) entry which is preliminary data.</text>
</comment>
<dbReference type="Proteomes" id="UP000266861">
    <property type="component" value="Unassembled WGS sequence"/>
</dbReference>
<feature type="region of interest" description="Disordered" evidence="1">
    <location>
        <begin position="111"/>
        <end position="140"/>
    </location>
</feature>